<keyword evidence="1" id="KW-0732">Signal</keyword>
<dbReference type="PROSITE" id="PS51257">
    <property type="entry name" value="PROKAR_LIPOPROTEIN"/>
    <property type="match status" value="1"/>
</dbReference>
<organism evidence="2 3">
    <name type="scientific">Acinetobacter gerneri</name>
    <dbReference type="NCBI Taxonomy" id="202952"/>
    <lineage>
        <taxon>Bacteria</taxon>
        <taxon>Pseudomonadati</taxon>
        <taxon>Pseudomonadota</taxon>
        <taxon>Gammaproteobacteria</taxon>
        <taxon>Moraxellales</taxon>
        <taxon>Moraxellaceae</taxon>
        <taxon>Acinetobacter</taxon>
    </lineage>
</organism>
<evidence type="ECO:0000313" key="3">
    <source>
        <dbReference type="Proteomes" id="UP001243195"/>
    </source>
</evidence>
<dbReference type="SUPFAM" id="SSF48452">
    <property type="entry name" value="TPR-like"/>
    <property type="match status" value="1"/>
</dbReference>
<proteinExistence type="predicted"/>
<sequence>MTKLSHKALILFSILSLSSPSVFACINTYAFELGRGLSKEEIKEKLAQNLKKPYKTVAQQNDYAVILIYDGQYKKAIQLLTQLEKQHPNLAKTAANLGTAYELDGQIEKAKYWILQGLKRDPNIHHGSEWIHIKILDAELAIQKQPDWLKNHDVLGLDFGKKAAPIAHIEKISFNQKNYDLDQVLEHSKIQMDQRLKFVNKDPISAQIVFNMANIEVVQYSDEQDTPIFLYDMAGDLNYQNPKLIHERKDYLQYSKWYKFKSFTIHIVRGISNLFSHLISEIKQKV</sequence>
<dbReference type="AlphaFoldDB" id="A0AAW8JM81"/>
<dbReference type="RefSeq" id="WP_308956734.1">
    <property type="nucleotide sequence ID" value="NZ_JAVICY010000021.1"/>
</dbReference>
<comment type="caution">
    <text evidence="2">The sequence shown here is derived from an EMBL/GenBank/DDBJ whole genome shotgun (WGS) entry which is preliminary data.</text>
</comment>
<feature type="chain" id="PRO_5043477059" evidence="1">
    <location>
        <begin position="25"/>
        <end position="286"/>
    </location>
</feature>
<dbReference type="Pfam" id="PF14559">
    <property type="entry name" value="TPR_19"/>
    <property type="match status" value="1"/>
</dbReference>
<evidence type="ECO:0000256" key="1">
    <source>
        <dbReference type="SAM" id="SignalP"/>
    </source>
</evidence>
<dbReference type="InterPro" id="IPR011990">
    <property type="entry name" value="TPR-like_helical_dom_sf"/>
</dbReference>
<protein>
    <submittedName>
        <fullName evidence="2">Tetratricopeptide repeat protein</fullName>
    </submittedName>
</protein>
<feature type="signal peptide" evidence="1">
    <location>
        <begin position="1"/>
        <end position="24"/>
    </location>
</feature>
<dbReference type="EMBL" id="JAVIDA010000018">
    <property type="protein sequence ID" value="MDQ9072320.1"/>
    <property type="molecule type" value="Genomic_DNA"/>
</dbReference>
<name>A0AAW8JM81_9GAMM</name>
<accession>A0AAW8JM81</accession>
<evidence type="ECO:0000313" key="2">
    <source>
        <dbReference type="EMBL" id="MDQ9072320.1"/>
    </source>
</evidence>
<dbReference type="Gene3D" id="1.25.40.10">
    <property type="entry name" value="Tetratricopeptide repeat domain"/>
    <property type="match status" value="1"/>
</dbReference>
<gene>
    <name evidence="2" type="ORF">RFH51_12710</name>
</gene>
<dbReference type="Proteomes" id="UP001243195">
    <property type="component" value="Unassembled WGS sequence"/>
</dbReference>
<reference evidence="2" key="1">
    <citation type="submission" date="2023-08" db="EMBL/GenBank/DDBJ databases">
        <title>Emergence of clinically-relevant ST2 carbapenem-resistant Acinetobacter baumannii strains in hospital sewages in Zhejiang, East of China.</title>
        <authorList>
            <person name="Kaichao C."/>
            <person name="Zhang R."/>
        </authorList>
    </citation>
    <scope>NUCLEOTIDE SEQUENCE</scope>
    <source>
        <strain evidence="2">M-SY-60</strain>
    </source>
</reference>